<dbReference type="InterPro" id="IPR042089">
    <property type="entry name" value="Peptidase_M13_dom_2"/>
</dbReference>
<dbReference type="Proteomes" id="UP000030665">
    <property type="component" value="Unassembled WGS sequence"/>
</dbReference>
<comment type="similarity">
    <text evidence="1">Belongs to the peptidase M13 family.</text>
</comment>
<dbReference type="STRING" id="36087.A0A077ZAS2"/>
<protein>
    <submittedName>
        <fullName evidence="3">Peptidase M13 N domain containing protein</fullName>
    </submittedName>
</protein>
<gene>
    <name evidence="3" type="ORF">TTRE_0000567801</name>
</gene>
<dbReference type="PANTHER" id="PTHR11733">
    <property type="entry name" value="ZINC METALLOPROTEASE FAMILY M13 NEPRILYSIN-RELATED"/>
    <property type="match status" value="1"/>
</dbReference>
<dbReference type="InterPro" id="IPR008753">
    <property type="entry name" value="Peptidase_M13_N"/>
</dbReference>
<sequence length="276" mass="32072">MDEESIENVSSKPLFDLLERAFPGKHKLGNYMENTIPLESLVAKLWLSFGVSSIITPYVSADERNVTTNILVLDQAKLGLGSKSEDYYLKNDSVHQSVRVAYAETAKKIFHLMSDDKFLNITNADDIGRNVEKIINFEIALARINTPADKRRDPTKMYNKMTISELQATGNKFNWSNFLDIFRPADYVNLVEPEYITKMNVLLSETDMDTIYDYLYWRLILNRLPILERRYSDIHYELLKKFRGQDREKDRSKYCVAYVTGEADDGHEFLGKFKFD</sequence>
<dbReference type="Pfam" id="PF05649">
    <property type="entry name" value="Peptidase_M13_N"/>
    <property type="match status" value="1"/>
</dbReference>
<dbReference type="OrthoDB" id="6475849at2759"/>
<dbReference type="AlphaFoldDB" id="A0A077ZAS2"/>
<dbReference type="PANTHER" id="PTHR11733:SF167">
    <property type="entry name" value="FI17812P1-RELATED"/>
    <property type="match status" value="1"/>
</dbReference>
<dbReference type="GO" id="GO:0005886">
    <property type="term" value="C:plasma membrane"/>
    <property type="evidence" value="ECO:0007669"/>
    <property type="project" value="TreeGrafter"/>
</dbReference>
<dbReference type="SUPFAM" id="SSF55486">
    <property type="entry name" value="Metalloproteases ('zincins'), catalytic domain"/>
    <property type="match status" value="1"/>
</dbReference>
<keyword evidence="4" id="KW-1185">Reference proteome</keyword>
<feature type="domain" description="Peptidase M13 N-terminal" evidence="2">
    <location>
        <begin position="1"/>
        <end position="261"/>
    </location>
</feature>
<dbReference type="GO" id="GO:0016485">
    <property type="term" value="P:protein processing"/>
    <property type="evidence" value="ECO:0007669"/>
    <property type="project" value="TreeGrafter"/>
</dbReference>
<dbReference type="InterPro" id="IPR000718">
    <property type="entry name" value="Peptidase_M13"/>
</dbReference>
<dbReference type="GO" id="GO:0004222">
    <property type="term" value="F:metalloendopeptidase activity"/>
    <property type="evidence" value="ECO:0007669"/>
    <property type="project" value="InterPro"/>
</dbReference>
<reference evidence="3" key="2">
    <citation type="submission" date="2014-03" db="EMBL/GenBank/DDBJ databases">
        <title>The whipworm genome and dual-species transcriptomics of an intimate host-pathogen interaction.</title>
        <authorList>
            <person name="Foth B.J."/>
            <person name="Tsai I.J."/>
            <person name="Reid A.J."/>
            <person name="Bancroft A.J."/>
            <person name="Nichol S."/>
            <person name="Tracey A."/>
            <person name="Holroyd N."/>
            <person name="Cotton J.A."/>
            <person name="Stanley E.J."/>
            <person name="Zarowiecki M."/>
            <person name="Liu J.Z."/>
            <person name="Huckvale T."/>
            <person name="Cooper P.J."/>
            <person name="Grencis R.K."/>
            <person name="Berriman M."/>
        </authorList>
    </citation>
    <scope>NUCLEOTIDE SEQUENCE [LARGE SCALE GENOMIC DNA]</scope>
</reference>
<evidence type="ECO:0000256" key="1">
    <source>
        <dbReference type="ARBA" id="ARBA00007357"/>
    </source>
</evidence>
<accession>A0A077ZAS2</accession>
<name>A0A077ZAS2_TRITR</name>
<evidence type="ECO:0000313" key="3">
    <source>
        <dbReference type="EMBL" id="CDW57386.1"/>
    </source>
</evidence>
<dbReference type="EMBL" id="HG806156">
    <property type="protein sequence ID" value="CDW57386.1"/>
    <property type="molecule type" value="Genomic_DNA"/>
</dbReference>
<reference evidence="3" key="1">
    <citation type="submission" date="2014-01" db="EMBL/GenBank/DDBJ databases">
        <authorList>
            <person name="Aslett M."/>
        </authorList>
    </citation>
    <scope>NUCLEOTIDE SEQUENCE</scope>
</reference>
<organism evidence="3 4">
    <name type="scientific">Trichuris trichiura</name>
    <name type="common">Whipworm</name>
    <name type="synonym">Trichocephalus trichiurus</name>
    <dbReference type="NCBI Taxonomy" id="36087"/>
    <lineage>
        <taxon>Eukaryota</taxon>
        <taxon>Metazoa</taxon>
        <taxon>Ecdysozoa</taxon>
        <taxon>Nematoda</taxon>
        <taxon>Enoplea</taxon>
        <taxon>Dorylaimia</taxon>
        <taxon>Trichinellida</taxon>
        <taxon>Trichuridae</taxon>
        <taxon>Trichuris</taxon>
    </lineage>
</organism>
<evidence type="ECO:0000259" key="2">
    <source>
        <dbReference type="Pfam" id="PF05649"/>
    </source>
</evidence>
<evidence type="ECO:0000313" key="4">
    <source>
        <dbReference type="Proteomes" id="UP000030665"/>
    </source>
</evidence>
<dbReference type="PROSITE" id="PS51885">
    <property type="entry name" value="NEPRILYSIN"/>
    <property type="match status" value="1"/>
</dbReference>
<dbReference type="Gene3D" id="1.10.1380.10">
    <property type="entry name" value="Neutral endopeptidase , domain2"/>
    <property type="match status" value="1"/>
</dbReference>
<proteinExistence type="inferred from homology"/>